<dbReference type="CDD" id="cd02440">
    <property type="entry name" value="AdoMet_MTases"/>
    <property type="match status" value="1"/>
</dbReference>
<dbReference type="SUPFAM" id="SSF53335">
    <property type="entry name" value="S-adenosyl-L-methionine-dependent methyltransferases"/>
    <property type="match status" value="1"/>
</dbReference>
<keyword evidence="5" id="KW-1185">Reference proteome</keyword>
<dbReference type="PANTHER" id="PTHR47816">
    <property type="entry name" value="RIBOSOMAL RNA SMALL SUBUNIT METHYLTRANSFERASE C"/>
    <property type="match status" value="1"/>
</dbReference>
<reference evidence="4 5" key="1">
    <citation type="submission" date="2020-05" db="EMBL/GenBank/DDBJ databases">
        <title>Genomic Encyclopedia of Type Strains, Phase III (KMG-III): the genomes of soil and plant-associated and newly described type strains.</title>
        <authorList>
            <person name="Whitman W."/>
        </authorList>
    </citation>
    <scope>NUCLEOTIDE SEQUENCE [LARGE SCALE GENOMIC DNA]</scope>
    <source>
        <strain evidence="4 5">KCTC 19046</strain>
    </source>
</reference>
<dbReference type="GO" id="GO:0008168">
    <property type="term" value="F:methyltransferase activity"/>
    <property type="evidence" value="ECO:0007669"/>
    <property type="project" value="UniProtKB-KW"/>
</dbReference>
<dbReference type="EMBL" id="JABEZU010000001">
    <property type="protein sequence ID" value="NOV96894.1"/>
    <property type="molecule type" value="Genomic_DNA"/>
</dbReference>
<dbReference type="InterPro" id="IPR046977">
    <property type="entry name" value="RsmC/RlmG"/>
</dbReference>
<evidence type="ECO:0000259" key="3">
    <source>
        <dbReference type="Pfam" id="PF05175"/>
    </source>
</evidence>
<dbReference type="Gene3D" id="3.40.50.150">
    <property type="entry name" value="Vaccinia Virus protein VP39"/>
    <property type="match status" value="1"/>
</dbReference>
<keyword evidence="2" id="KW-0808">Transferase</keyword>
<protein>
    <submittedName>
        <fullName evidence="4">16S rRNA G1207 methylase RsmC</fullName>
    </submittedName>
</protein>
<gene>
    <name evidence="4" type="ORF">HDG69_001447</name>
</gene>
<dbReference type="RefSeq" id="WP_171783012.1">
    <property type="nucleotide sequence ID" value="NZ_BAAAML010000002.1"/>
</dbReference>
<comment type="caution">
    <text evidence="4">The sequence shown here is derived from an EMBL/GenBank/DDBJ whole genome shotgun (WGS) entry which is preliminary data.</text>
</comment>
<evidence type="ECO:0000313" key="4">
    <source>
        <dbReference type="EMBL" id="NOV96894.1"/>
    </source>
</evidence>
<dbReference type="InterPro" id="IPR007848">
    <property type="entry name" value="Small_mtfrase_dom"/>
</dbReference>
<dbReference type="Proteomes" id="UP000757540">
    <property type="component" value="Unassembled WGS sequence"/>
</dbReference>
<dbReference type="GO" id="GO:0032259">
    <property type="term" value="P:methylation"/>
    <property type="evidence" value="ECO:0007669"/>
    <property type="project" value="UniProtKB-KW"/>
</dbReference>
<proteinExistence type="predicted"/>
<name>A0ABX2A2I9_9MICO</name>
<evidence type="ECO:0000256" key="1">
    <source>
        <dbReference type="ARBA" id="ARBA00022603"/>
    </source>
</evidence>
<accession>A0ABX2A2I9</accession>
<feature type="domain" description="Methyltransferase small" evidence="3">
    <location>
        <begin position="31"/>
        <end position="197"/>
    </location>
</feature>
<dbReference type="PANTHER" id="PTHR47816:SF4">
    <property type="entry name" value="RIBOSOMAL RNA SMALL SUBUNIT METHYLTRANSFERASE C"/>
    <property type="match status" value="1"/>
</dbReference>
<organism evidence="4 5">
    <name type="scientific">Isoptericola halotolerans</name>
    <dbReference type="NCBI Taxonomy" id="300560"/>
    <lineage>
        <taxon>Bacteria</taxon>
        <taxon>Bacillati</taxon>
        <taxon>Actinomycetota</taxon>
        <taxon>Actinomycetes</taxon>
        <taxon>Micrococcales</taxon>
        <taxon>Promicromonosporaceae</taxon>
        <taxon>Isoptericola</taxon>
    </lineage>
</organism>
<evidence type="ECO:0000313" key="5">
    <source>
        <dbReference type="Proteomes" id="UP000757540"/>
    </source>
</evidence>
<evidence type="ECO:0000256" key="2">
    <source>
        <dbReference type="ARBA" id="ARBA00022679"/>
    </source>
</evidence>
<dbReference type="Pfam" id="PF05175">
    <property type="entry name" value="MTS"/>
    <property type="match status" value="1"/>
</dbReference>
<sequence>MSDHYFTAEPASDAERRTLSVHLAGTAVELEVASGVFSPGGLDKGTRVLLDEVPAPPAGDLLDLGCGWGPIALTMALRNPDASVWAVDVNRRALDLARRNADRLGVADRVRAVTPDEVPDDVTFAALWSNPPIRVGKQVLHEMLRRWLPRLLPGGAPGGAWMVVSKNLGSDSLARWIETELALPTERTTSSKGFRILHTTR</sequence>
<keyword evidence="1 4" id="KW-0489">Methyltransferase</keyword>
<dbReference type="InterPro" id="IPR029063">
    <property type="entry name" value="SAM-dependent_MTases_sf"/>
</dbReference>